<dbReference type="KEGG" id="pms:KNP414_02000"/>
<gene>
    <name evidence="2" type="ordered locus">KNP414_02000</name>
</gene>
<keyword evidence="1" id="KW-0472">Membrane</keyword>
<sequence>MLVSVWEAGGDSKLIGAKSMVFAVCIVMIPSFIPGLMQQE</sequence>
<keyword evidence="1" id="KW-1133">Transmembrane helix</keyword>
<accession>F8FRK4</accession>
<reference evidence="2 3" key="2">
    <citation type="journal article" date="2013" name="Genome Announc.">
        <title>Genome Sequence of Growth-Improving Paenibacillus mucilaginosus Strain KNP414.</title>
        <authorList>
            <person name="Lu J.J."/>
            <person name="Wang J.F."/>
            <person name="Hu X.F."/>
        </authorList>
    </citation>
    <scope>NUCLEOTIDE SEQUENCE [LARGE SCALE GENOMIC DNA]</scope>
    <source>
        <strain evidence="2 3">KNP414</strain>
    </source>
</reference>
<evidence type="ECO:0000256" key="1">
    <source>
        <dbReference type="SAM" id="Phobius"/>
    </source>
</evidence>
<protein>
    <submittedName>
        <fullName evidence="2">Uncharacterized protein</fullName>
    </submittedName>
</protein>
<dbReference type="HOGENOM" id="CLU_3293465_0_0_9"/>
<reference evidence="3" key="1">
    <citation type="submission" date="2011-06" db="EMBL/GenBank/DDBJ databases">
        <title>Complete genome sequence of Paenibacillus mucilaginosus KNP414.</title>
        <authorList>
            <person name="Wang J."/>
            <person name="Hu S."/>
            <person name="Hu X."/>
            <person name="Zhang B."/>
            <person name="Dong D."/>
            <person name="Zhang S."/>
            <person name="Zhao K."/>
            <person name="Wu D."/>
        </authorList>
    </citation>
    <scope>NUCLEOTIDE SEQUENCE [LARGE SCALE GENOMIC DNA]</scope>
    <source>
        <strain evidence="3">KNP414</strain>
    </source>
</reference>
<organism evidence="2 3">
    <name type="scientific">Paenibacillus mucilaginosus (strain KNP414)</name>
    <dbReference type="NCBI Taxonomy" id="1036673"/>
    <lineage>
        <taxon>Bacteria</taxon>
        <taxon>Bacillati</taxon>
        <taxon>Bacillota</taxon>
        <taxon>Bacilli</taxon>
        <taxon>Bacillales</taxon>
        <taxon>Paenibacillaceae</taxon>
        <taxon>Paenibacillus</taxon>
    </lineage>
</organism>
<dbReference type="AlphaFoldDB" id="F8FRK4"/>
<proteinExistence type="predicted"/>
<evidence type="ECO:0000313" key="3">
    <source>
        <dbReference type="Proteomes" id="UP000006620"/>
    </source>
</evidence>
<dbReference type="EMBL" id="CP002869">
    <property type="protein sequence ID" value="AEI40561.1"/>
    <property type="molecule type" value="Genomic_DNA"/>
</dbReference>
<dbReference type="Proteomes" id="UP000006620">
    <property type="component" value="Chromosome"/>
</dbReference>
<dbReference type="PATRIC" id="fig|1036673.3.peg.1787"/>
<evidence type="ECO:0000313" key="2">
    <source>
        <dbReference type="EMBL" id="AEI40561.1"/>
    </source>
</evidence>
<feature type="transmembrane region" description="Helical" evidence="1">
    <location>
        <begin position="20"/>
        <end position="37"/>
    </location>
</feature>
<name>F8FRK4_PAEMK</name>
<keyword evidence="1" id="KW-0812">Transmembrane</keyword>